<dbReference type="PANTHER" id="PTHR39342">
    <property type="entry name" value="UPF0283 MEMBRANE PROTEIN YCJF"/>
    <property type="match status" value="1"/>
</dbReference>
<dbReference type="InterPro" id="IPR006507">
    <property type="entry name" value="UPF0283"/>
</dbReference>
<evidence type="ECO:0000256" key="5">
    <source>
        <dbReference type="ARBA" id="ARBA00022692"/>
    </source>
</evidence>
<evidence type="ECO:0000256" key="7">
    <source>
        <dbReference type="ARBA" id="ARBA00023136"/>
    </source>
</evidence>
<dbReference type="Pfam" id="PF05128">
    <property type="entry name" value="DUF697"/>
    <property type="match status" value="1"/>
</dbReference>
<keyword evidence="6 8" id="KW-1133">Transmembrane helix</keyword>
<keyword evidence="4" id="KW-0997">Cell inner membrane</keyword>
<evidence type="ECO:0000256" key="6">
    <source>
        <dbReference type="ARBA" id="ARBA00022989"/>
    </source>
</evidence>
<dbReference type="AlphaFoldDB" id="A0A377HNS5"/>
<comment type="similarity">
    <text evidence="2">Belongs to the UPF0283 family.</text>
</comment>
<dbReference type="STRING" id="673.AL542_14830"/>
<keyword evidence="3" id="KW-1003">Cell membrane</keyword>
<evidence type="ECO:0000313" key="10">
    <source>
        <dbReference type="Proteomes" id="UP000254512"/>
    </source>
</evidence>
<evidence type="ECO:0000256" key="8">
    <source>
        <dbReference type="SAM" id="Phobius"/>
    </source>
</evidence>
<protein>
    <submittedName>
        <fullName evidence="9">Domain of uncharacterized function (DUF697)</fullName>
    </submittedName>
</protein>
<evidence type="ECO:0000256" key="2">
    <source>
        <dbReference type="ARBA" id="ARBA00008255"/>
    </source>
</evidence>
<evidence type="ECO:0000313" key="9">
    <source>
        <dbReference type="EMBL" id="STO57910.1"/>
    </source>
</evidence>
<sequence>MNDYKKAVVFEEPAKQQNEAPELTLQRQFEQDAVNFAVTNIEDETRAEQALEATLKPPRKKRWGWRALAVAGIGLVGWQTVDSVVTAVQAGDWLAVGWSGFIAGIAAMGVGAIGREFFALRRLKGRQDERDEVMAILAAEGIGKAKSVCEKLSRQSGVELTAGYDKWQTSLAATHNDREVFELYDRMVVTEQDARARKMVTRYASEAAVMVALSPLAIADMLLVAWRSFRLLEQVANIYGVQLGYWSRIRLLKLVLANMAFAGASEAIADMGTDLLSVDLAGKLSARAAQGLGVGLLTARLGYKAMSVMRPLPYIGTSAPKLADIRKQLLGKLLPGSK</sequence>
<evidence type="ECO:0000256" key="1">
    <source>
        <dbReference type="ARBA" id="ARBA00004429"/>
    </source>
</evidence>
<keyword evidence="5 8" id="KW-0812">Transmembrane</keyword>
<comment type="subcellular location">
    <subcellularLocation>
        <location evidence="1">Cell inner membrane</location>
        <topology evidence="1">Multi-pass membrane protein</topology>
    </subcellularLocation>
</comment>
<dbReference type="RefSeq" id="WP_114995777.1">
    <property type="nucleotide sequence ID" value="NZ_CABMOB010000001.1"/>
</dbReference>
<organism evidence="9 10">
    <name type="scientific">Grimontia hollisae</name>
    <name type="common">Vibrio hollisae</name>
    <dbReference type="NCBI Taxonomy" id="673"/>
    <lineage>
        <taxon>Bacteria</taxon>
        <taxon>Pseudomonadati</taxon>
        <taxon>Pseudomonadota</taxon>
        <taxon>Gammaproteobacteria</taxon>
        <taxon>Vibrionales</taxon>
        <taxon>Vibrionaceae</taxon>
        <taxon>Grimontia</taxon>
    </lineage>
</organism>
<feature type="transmembrane region" description="Helical" evidence="8">
    <location>
        <begin position="93"/>
        <end position="114"/>
    </location>
</feature>
<feature type="transmembrane region" description="Helical" evidence="8">
    <location>
        <begin position="207"/>
        <end position="226"/>
    </location>
</feature>
<name>A0A377HNS5_GRIHO</name>
<dbReference type="NCBIfam" id="TIGR01620">
    <property type="entry name" value="hyp_HI0043"/>
    <property type="match status" value="1"/>
</dbReference>
<evidence type="ECO:0000256" key="4">
    <source>
        <dbReference type="ARBA" id="ARBA00022519"/>
    </source>
</evidence>
<proteinExistence type="inferred from homology"/>
<dbReference type="EMBL" id="UGHD01000002">
    <property type="protein sequence ID" value="STO57910.1"/>
    <property type="molecule type" value="Genomic_DNA"/>
</dbReference>
<dbReference type="Proteomes" id="UP000254512">
    <property type="component" value="Unassembled WGS sequence"/>
</dbReference>
<dbReference type="InterPro" id="IPR021147">
    <property type="entry name" value="DUF697"/>
</dbReference>
<dbReference type="PANTHER" id="PTHR39342:SF1">
    <property type="entry name" value="UPF0283 MEMBRANE PROTEIN YCJF"/>
    <property type="match status" value="1"/>
</dbReference>
<dbReference type="GO" id="GO:0005886">
    <property type="term" value="C:plasma membrane"/>
    <property type="evidence" value="ECO:0007669"/>
    <property type="project" value="UniProtKB-SubCell"/>
</dbReference>
<evidence type="ECO:0000256" key="3">
    <source>
        <dbReference type="ARBA" id="ARBA00022475"/>
    </source>
</evidence>
<feature type="transmembrane region" description="Helical" evidence="8">
    <location>
        <begin position="63"/>
        <end position="81"/>
    </location>
</feature>
<reference evidence="9 10" key="1">
    <citation type="submission" date="2018-06" db="EMBL/GenBank/DDBJ databases">
        <authorList>
            <consortium name="Pathogen Informatics"/>
            <person name="Doyle S."/>
        </authorList>
    </citation>
    <scope>NUCLEOTIDE SEQUENCE [LARGE SCALE GENOMIC DNA]</scope>
    <source>
        <strain evidence="9 10">NCTC11645</strain>
    </source>
</reference>
<accession>A0A377HNS5</accession>
<keyword evidence="7 8" id="KW-0472">Membrane</keyword>
<gene>
    <name evidence="9" type="primary">ycjF</name>
    <name evidence="9" type="ORF">NCTC11645_02319</name>
</gene>